<evidence type="ECO:0000313" key="2">
    <source>
        <dbReference type="Proteomes" id="UP000050326"/>
    </source>
</evidence>
<dbReference type="STRING" id="36849.OXPF_39230"/>
<dbReference type="PATRIC" id="fig|36849.3.peg.4151"/>
<reference evidence="1 2" key="1">
    <citation type="submission" date="2015-09" db="EMBL/GenBank/DDBJ databases">
        <title>Genome sequence of Oxobacter pfennigii DSM 3222.</title>
        <authorList>
            <person name="Poehlein A."/>
            <person name="Bengelsdorf F.R."/>
            <person name="Schiel-Bengelsdorf B."/>
            <person name="Duerre P."/>
            <person name="Daniel R."/>
        </authorList>
    </citation>
    <scope>NUCLEOTIDE SEQUENCE [LARGE SCALE GENOMIC DNA]</scope>
    <source>
        <strain evidence="1 2">DSM 3222</strain>
    </source>
</reference>
<dbReference type="AlphaFoldDB" id="A0A0N8NSI7"/>
<accession>A0A0N8NSI7</accession>
<dbReference type="RefSeq" id="WP_054876885.1">
    <property type="nucleotide sequence ID" value="NZ_LKET01000068.1"/>
</dbReference>
<organism evidence="1 2">
    <name type="scientific">Oxobacter pfennigii</name>
    <dbReference type="NCBI Taxonomy" id="36849"/>
    <lineage>
        <taxon>Bacteria</taxon>
        <taxon>Bacillati</taxon>
        <taxon>Bacillota</taxon>
        <taxon>Clostridia</taxon>
        <taxon>Eubacteriales</taxon>
        <taxon>Clostridiaceae</taxon>
        <taxon>Oxobacter</taxon>
    </lineage>
</organism>
<comment type="caution">
    <text evidence="1">The sequence shown here is derived from an EMBL/GenBank/DDBJ whole genome shotgun (WGS) entry which is preliminary data.</text>
</comment>
<gene>
    <name evidence="1" type="ORF">OXPF_39230</name>
</gene>
<evidence type="ECO:0000313" key="1">
    <source>
        <dbReference type="EMBL" id="KPU42144.1"/>
    </source>
</evidence>
<proteinExistence type="predicted"/>
<sequence>MAGFITMKLTQNGRNLFAKSLTGTQIEFTKMQGGSGQLAPGQDPTLLTALIDPEFDIDIVSVAISAYNIAQVKGTKNNVGFTDPVYLSELGLFADDPDEGEILYGYTYVGDGQTDYIPPIAKGLFTRQYTVQAAVSDAVNVTIVTPTETYVLVEDFQEIIDGINQDIEGLSIEINNINGEINTITGDINDITAGIEDINGDISTTNGNLTSHINAVAAHGVTGTVVGTTDVQTLTNKTLTRPRIANGGSIDDGNGNEVLKFTQTANAVNEINFKNNSAGNAPEIQATGNDTNIDINLVPKGTGGIKRNGNKIWDEGNDGAGSGLDADLLGGIASDEYNRKPASATAGHIALFDGNRNVYDGGNIWEKIYEITIASGGGSPTITLPSEYKYYRLLVNGRFSGQDVNIQLNGNGEDHDWAAQRLSYATPPIQVLSGHIDDAPQLGLIYTVNQDFSIEMIIVRADANSGARFHGIVIGRESSIYFSGRYYGGVISSIHLFTDDDPEFNSGTNFQLWGCK</sequence>
<keyword evidence="2" id="KW-1185">Reference proteome</keyword>
<dbReference type="OrthoDB" id="1624444at2"/>
<dbReference type="Proteomes" id="UP000050326">
    <property type="component" value="Unassembled WGS sequence"/>
</dbReference>
<name>A0A0N8NSI7_9CLOT</name>
<dbReference type="EMBL" id="LKET01000068">
    <property type="protein sequence ID" value="KPU42144.1"/>
    <property type="molecule type" value="Genomic_DNA"/>
</dbReference>
<protein>
    <submittedName>
        <fullName evidence="1">Uncharacterized protein</fullName>
    </submittedName>
</protein>